<keyword evidence="3" id="KW-1185">Reference proteome</keyword>
<evidence type="ECO:0000313" key="2">
    <source>
        <dbReference type="EMBL" id="MBC5714638.1"/>
    </source>
</evidence>
<protein>
    <submittedName>
        <fullName evidence="2">Stage III sporulation AC/AD family protein</fullName>
    </submittedName>
</protein>
<feature type="transmembrane region" description="Helical" evidence="1">
    <location>
        <begin position="6"/>
        <end position="23"/>
    </location>
</feature>
<dbReference type="EMBL" id="JACOPH010000008">
    <property type="protein sequence ID" value="MBC5714638.1"/>
    <property type="molecule type" value="Genomic_DNA"/>
</dbReference>
<gene>
    <name evidence="2" type="ORF">H8S17_10515</name>
</gene>
<keyword evidence="1" id="KW-1133">Transmembrane helix</keyword>
<dbReference type="Pfam" id="PF06686">
    <property type="entry name" value="SpoIIIAC"/>
    <property type="match status" value="2"/>
</dbReference>
<dbReference type="Proteomes" id="UP000606720">
    <property type="component" value="Unassembled WGS sequence"/>
</dbReference>
<sequence length="127" mass="14076">MDILKIGILGIMAVLLALMLKKYHVEYSSYISIAVCICIFTFAAVRLELLIGYAKKMQTLLHVNDTYMSMILKMIGITYVTEFAANICKDSGYQTIAGQIELFAKLSILLIGMPVILACMESIGELL</sequence>
<evidence type="ECO:0000256" key="1">
    <source>
        <dbReference type="SAM" id="Phobius"/>
    </source>
</evidence>
<organism evidence="2 3">
    <name type="scientific">Roseburia zhanii</name>
    <dbReference type="NCBI Taxonomy" id="2763064"/>
    <lineage>
        <taxon>Bacteria</taxon>
        <taxon>Bacillati</taxon>
        <taxon>Bacillota</taxon>
        <taxon>Clostridia</taxon>
        <taxon>Lachnospirales</taxon>
        <taxon>Lachnospiraceae</taxon>
        <taxon>Roseburia</taxon>
    </lineage>
</organism>
<feature type="transmembrane region" description="Helical" evidence="1">
    <location>
        <begin position="30"/>
        <end position="54"/>
    </location>
</feature>
<reference evidence="2" key="1">
    <citation type="submission" date="2020-08" db="EMBL/GenBank/DDBJ databases">
        <title>Genome public.</title>
        <authorList>
            <person name="Liu C."/>
            <person name="Sun Q."/>
        </authorList>
    </citation>
    <scope>NUCLEOTIDE SEQUENCE</scope>
    <source>
        <strain evidence="2">BX1005</strain>
    </source>
</reference>
<dbReference type="InterPro" id="IPR025664">
    <property type="entry name" value="Spore_III_AC/AD"/>
</dbReference>
<dbReference type="RefSeq" id="WP_178050966.1">
    <property type="nucleotide sequence ID" value="NZ_JACOPH010000008.1"/>
</dbReference>
<evidence type="ECO:0000313" key="3">
    <source>
        <dbReference type="Proteomes" id="UP000606720"/>
    </source>
</evidence>
<feature type="transmembrane region" description="Helical" evidence="1">
    <location>
        <begin position="106"/>
        <end position="124"/>
    </location>
</feature>
<keyword evidence="1" id="KW-0812">Transmembrane</keyword>
<name>A0A923RTF8_9FIRM</name>
<accession>A0A923RTF8</accession>
<comment type="caution">
    <text evidence="2">The sequence shown here is derived from an EMBL/GenBank/DDBJ whole genome shotgun (WGS) entry which is preliminary data.</text>
</comment>
<proteinExistence type="predicted"/>
<dbReference type="AlphaFoldDB" id="A0A923RTF8"/>
<keyword evidence="1" id="KW-0472">Membrane</keyword>